<feature type="domain" description="ABC transmembrane type-1" evidence="6">
    <location>
        <begin position="442"/>
        <end position="729"/>
    </location>
</feature>
<proteinExistence type="inferred from homology"/>
<comment type="similarity">
    <text evidence="5">Belongs to the binding-protein-dependent transport system permease family.</text>
</comment>
<feature type="transmembrane region" description="Helical" evidence="5">
    <location>
        <begin position="710"/>
        <end position="732"/>
    </location>
</feature>
<evidence type="ECO:0000256" key="5">
    <source>
        <dbReference type="RuleBase" id="RU363032"/>
    </source>
</evidence>
<keyword evidence="4 5" id="KW-0472">Membrane</keyword>
<dbReference type="PANTHER" id="PTHR42727">
    <property type="entry name" value="PHOSPHATE TRANSPORT SYSTEM PERMEASE PROTEIN"/>
    <property type="match status" value="1"/>
</dbReference>
<dbReference type="InterPro" id="IPR035906">
    <property type="entry name" value="MetI-like_sf"/>
</dbReference>
<comment type="caution">
    <text evidence="7">The sequence shown here is derived from an EMBL/GenBank/DDBJ whole genome shotgun (WGS) entry which is preliminary data.</text>
</comment>
<dbReference type="GO" id="GO:0055085">
    <property type="term" value="P:transmembrane transport"/>
    <property type="evidence" value="ECO:0007669"/>
    <property type="project" value="InterPro"/>
</dbReference>
<keyword evidence="8" id="KW-1185">Reference proteome</keyword>
<dbReference type="GeneID" id="300177598"/>
<dbReference type="Proteomes" id="UP000057389">
    <property type="component" value="Unassembled WGS sequence"/>
</dbReference>
<evidence type="ECO:0000256" key="3">
    <source>
        <dbReference type="ARBA" id="ARBA00022989"/>
    </source>
</evidence>
<dbReference type="SUPFAM" id="SSF161098">
    <property type="entry name" value="MetI-like"/>
    <property type="match status" value="1"/>
</dbReference>
<dbReference type="Gene3D" id="1.10.3720.10">
    <property type="entry name" value="MetI-like"/>
    <property type="match status" value="1"/>
</dbReference>
<dbReference type="OrthoDB" id="9785113at2"/>
<evidence type="ECO:0000259" key="6">
    <source>
        <dbReference type="PROSITE" id="PS50928"/>
    </source>
</evidence>
<dbReference type="CDD" id="cd06261">
    <property type="entry name" value="TM_PBP2"/>
    <property type="match status" value="1"/>
</dbReference>
<feature type="transmembrane region" description="Helical" evidence="5">
    <location>
        <begin position="639"/>
        <end position="659"/>
    </location>
</feature>
<organism evidence="7 8">
    <name type="scientific">Vibrio toranzoniae</name>
    <dbReference type="NCBI Taxonomy" id="1194427"/>
    <lineage>
        <taxon>Bacteria</taxon>
        <taxon>Pseudomonadati</taxon>
        <taxon>Pseudomonadota</taxon>
        <taxon>Gammaproteobacteria</taxon>
        <taxon>Vibrionales</taxon>
        <taxon>Vibrionaceae</taxon>
        <taxon>Vibrio</taxon>
    </lineage>
</organism>
<accession>A0A109D8F7</accession>
<sequence length="743" mass="82894">MTAAEISLKKRDKKRWLKDRLMRFAVTLGGVSVLAALVLIFIYLAMVILPIFADSSLETDQKVQPVIVQDPITMTIDEYGQHALVIDRDGSVDYWTLDNTQSTPYFSASIIEDSVAFARSAPSDNWFAFANRQGQVQLFQPKFLKPLAVRKGQADSPRINYLQLNGKPFEFLDDIALSSGLSVEKLTFATDNSLLTLVAQLSNNRILIKWYQASLTGEYSEVNSQWLSKEFGLQDQLLMTPNGHTLYLRNASDLTILTTGANEFSVREVIDLSLGDELHSVKSIDLLSGAYSLLVSHFDGRVSQWFDVLSNEQRNLTHIRDFKLPSEVQFLLPDTYRKGFYSFYQNGTIQSHYTTSEKLSLFEKAYKKSPQLAAMSANELHLATLSDGVISLALVDNPYPEISFSSLWQKVWYESYPEPQYVWQSTSANDDFEGKFSLVPLTFGTLKAALFAMMFAVPIAVLGAIYTAYFMTPKMRRVVKPSIELMEALPTVIIGFVAGLWFAPIVETHLTAIVSLLLVLPLSTLVVGLIWYCLPHDWVSRFPNGWHALILVPVLIVTTVIVLNLGGKIESLLFAGDIKLFLNHHGIDFDQRNALVIGFAMGFAVIPTIFTIAEDAIFSVPKHLSDGSLALGATPWQTLIYVVLLTASPGIFSAIMMGLGRAVGETMIVLMATGNTPIMDWNILEGMRTLSATIAVELPESEVGSPHFRLLFLAALLLFVFTFAVNSIAEWVRQRLRDKYRAL</sequence>
<dbReference type="PROSITE" id="PS50928">
    <property type="entry name" value="ABC_TM1"/>
    <property type="match status" value="1"/>
</dbReference>
<dbReference type="AlphaFoldDB" id="A0A109D8F7"/>
<feature type="transmembrane region" description="Helical" evidence="5">
    <location>
        <begin position="21"/>
        <end position="52"/>
    </location>
</feature>
<keyword evidence="3 5" id="KW-1133">Transmembrane helix</keyword>
<dbReference type="PANTHER" id="PTHR42727:SF1">
    <property type="entry name" value="PHOSPHATE TRANSPORT SYSTEM PERMEASE"/>
    <property type="match status" value="1"/>
</dbReference>
<name>A0A109D8F7_9VIBR</name>
<evidence type="ECO:0000256" key="4">
    <source>
        <dbReference type="ARBA" id="ARBA00023136"/>
    </source>
</evidence>
<evidence type="ECO:0000313" key="8">
    <source>
        <dbReference type="Proteomes" id="UP000057389"/>
    </source>
</evidence>
<feature type="transmembrane region" description="Helical" evidence="5">
    <location>
        <begin position="483"/>
        <end position="503"/>
    </location>
</feature>
<keyword evidence="2 5" id="KW-0812">Transmembrane</keyword>
<protein>
    <submittedName>
        <fullName evidence="7">Phosphate ABC transporter permease</fullName>
    </submittedName>
</protein>
<feature type="transmembrane region" description="Helical" evidence="5">
    <location>
        <begin position="594"/>
        <end position="618"/>
    </location>
</feature>
<reference evidence="7 8" key="1">
    <citation type="submission" date="2015-11" db="EMBL/GenBank/DDBJ databases">
        <title>Draft WGS of Vibrio toranzoniae.</title>
        <authorList>
            <person name="Lasa A."/>
            <person name="Romalde J.L."/>
        </authorList>
    </citation>
    <scope>NUCLEOTIDE SEQUENCE [LARGE SCALE GENOMIC DNA]</scope>
    <source>
        <strain evidence="7 8">Vb 10.8</strain>
    </source>
</reference>
<dbReference type="RefSeq" id="WP_060468429.1">
    <property type="nucleotide sequence ID" value="NZ_AP025514.1"/>
</dbReference>
<feature type="transmembrane region" description="Helical" evidence="5">
    <location>
        <begin position="509"/>
        <end position="534"/>
    </location>
</feature>
<dbReference type="EMBL" id="LMXU01000021">
    <property type="protein sequence ID" value="KWU00818.1"/>
    <property type="molecule type" value="Genomic_DNA"/>
</dbReference>
<dbReference type="GO" id="GO:0005886">
    <property type="term" value="C:plasma membrane"/>
    <property type="evidence" value="ECO:0007669"/>
    <property type="project" value="UniProtKB-SubCell"/>
</dbReference>
<evidence type="ECO:0000256" key="1">
    <source>
        <dbReference type="ARBA" id="ARBA00004651"/>
    </source>
</evidence>
<keyword evidence="5" id="KW-0813">Transport</keyword>
<evidence type="ECO:0000313" key="7">
    <source>
        <dbReference type="EMBL" id="KWU00818.1"/>
    </source>
</evidence>
<dbReference type="InterPro" id="IPR000515">
    <property type="entry name" value="MetI-like"/>
</dbReference>
<dbReference type="SUPFAM" id="SSF69322">
    <property type="entry name" value="Tricorn protease domain 2"/>
    <property type="match status" value="1"/>
</dbReference>
<gene>
    <name evidence="7" type="ORF">APQ14_09850</name>
</gene>
<feature type="transmembrane region" description="Helical" evidence="5">
    <location>
        <begin position="448"/>
        <end position="471"/>
    </location>
</feature>
<comment type="subcellular location">
    <subcellularLocation>
        <location evidence="1 5">Cell membrane</location>
        <topology evidence="1 5">Multi-pass membrane protein</topology>
    </subcellularLocation>
</comment>
<dbReference type="Pfam" id="PF00528">
    <property type="entry name" value="BPD_transp_1"/>
    <property type="match status" value="1"/>
</dbReference>
<feature type="transmembrane region" description="Helical" evidence="5">
    <location>
        <begin position="546"/>
        <end position="566"/>
    </location>
</feature>
<evidence type="ECO:0000256" key="2">
    <source>
        <dbReference type="ARBA" id="ARBA00022692"/>
    </source>
</evidence>